<feature type="transmembrane region" description="Helical" evidence="2">
    <location>
        <begin position="609"/>
        <end position="628"/>
    </location>
</feature>
<dbReference type="EMBL" id="JBBPBM010000008">
    <property type="protein sequence ID" value="KAK8572751.1"/>
    <property type="molecule type" value="Genomic_DNA"/>
</dbReference>
<feature type="region of interest" description="Disordered" evidence="1">
    <location>
        <begin position="246"/>
        <end position="289"/>
    </location>
</feature>
<reference evidence="3 4" key="1">
    <citation type="journal article" date="2024" name="G3 (Bethesda)">
        <title>Genome assembly of Hibiscus sabdariffa L. provides insights into metabolisms of medicinal natural products.</title>
        <authorList>
            <person name="Kim T."/>
        </authorList>
    </citation>
    <scope>NUCLEOTIDE SEQUENCE [LARGE SCALE GENOMIC DNA]</scope>
    <source>
        <strain evidence="3">TK-2024</strain>
        <tissue evidence="3">Old leaves</tissue>
    </source>
</reference>
<dbReference type="Proteomes" id="UP001472677">
    <property type="component" value="Unassembled WGS sequence"/>
</dbReference>
<name>A0ABR2F6U7_9ROSI</name>
<dbReference type="InterPro" id="IPR011993">
    <property type="entry name" value="PH-like_dom_sf"/>
</dbReference>
<feature type="compositionally biased region" description="Polar residues" evidence="1">
    <location>
        <begin position="500"/>
        <end position="515"/>
    </location>
</feature>
<feature type="compositionally biased region" description="Polar residues" evidence="1">
    <location>
        <begin position="411"/>
        <end position="424"/>
    </location>
</feature>
<evidence type="ECO:0000313" key="3">
    <source>
        <dbReference type="EMBL" id="KAK8572751.1"/>
    </source>
</evidence>
<dbReference type="Gene3D" id="2.30.29.30">
    <property type="entry name" value="Pleckstrin-homology domain (PH domain)/Phosphotyrosine-binding domain (PTB)"/>
    <property type="match status" value="1"/>
</dbReference>
<evidence type="ECO:0000256" key="1">
    <source>
        <dbReference type="SAM" id="MobiDB-lite"/>
    </source>
</evidence>
<comment type="caution">
    <text evidence="3">The sequence shown here is derived from an EMBL/GenBank/DDBJ whole genome shotgun (WGS) entry which is preliminary data.</text>
</comment>
<feature type="compositionally biased region" description="Basic and acidic residues" evidence="1">
    <location>
        <begin position="265"/>
        <end position="281"/>
    </location>
</feature>
<keyword evidence="2" id="KW-0812">Transmembrane</keyword>
<feature type="region of interest" description="Disordered" evidence="1">
    <location>
        <begin position="500"/>
        <end position="521"/>
    </location>
</feature>
<gene>
    <name evidence="3" type="ORF">V6N12_028796</name>
</gene>
<organism evidence="3 4">
    <name type="scientific">Hibiscus sabdariffa</name>
    <name type="common">roselle</name>
    <dbReference type="NCBI Taxonomy" id="183260"/>
    <lineage>
        <taxon>Eukaryota</taxon>
        <taxon>Viridiplantae</taxon>
        <taxon>Streptophyta</taxon>
        <taxon>Embryophyta</taxon>
        <taxon>Tracheophyta</taxon>
        <taxon>Spermatophyta</taxon>
        <taxon>Magnoliopsida</taxon>
        <taxon>eudicotyledons</taxon>
        <taxon>Gunneridae</taxon>
        <taxon>Pentapetalae</taxon>
        <taxon>rosids</taxon>
        <taxon>malvids</taxon>
        <taxon>Malvales</taxon>
        <taxon>Malvaceae</taxon>
        <taxon>Malvoideae</taxon>
        <taxon>Hibiscus</taxon>
    </lineage>
</organism>
<protein>
    <submittedName>
        <fullName evidence="3">Uncharacterized protein</fullName>
    </submittedName>
</protein>
<feature type="transmembrane region" description="Helical" evidence="2">
    <location>
        <begin position="566"/>
        <end position="588"/>
    </location>
</feature>
<sequence length="658" mass="73903">MKIFMAAANKRVRKLVSEGNLERECVLHIAKRTRLDVADMAAATDHPVIRQYFDKLIARIDEICADANFPKTDLSALCAQLAECFAKSNDEMKCAFWDERVYDFCRLLDRLSAEMRLIEFSYQLRGSRALHYRLYTLTKQIHGLSADKILYYSSICPLKEIMDATFAACIAEINNIYKYKIPLSLRQHLAQLSEGLAEARDMSISLNGRDFEILKAANFICRFMPFSILEFDKNRMIWAPVVQSTSTGGTDSYFPRLQSSQDSFPSRKDPKLEHREDKEANAAEDEDTGAQVLANAKLKEVITSEEDRDLNLDQKLKLFKFDKEGYESEEKGAVTAKLWKHKGESPLVMWQSKTPKIFTGSRQNPDGRGRTVNDPSNSCVSYDTGTVSSAGMALPENSPNSQRGFIDESSQHPNYNISTHSQGSAAPRPYHDSVSINVGHSAESYPQMSSASPQNPAVHVGAIQDRTVSTSSTHMALPGNSPDPQRQFIDKSNRHLNYAARSQTQRPRTSLNNQPDCDVANRDDETARHSTLFEILVPANFTNAREAAKMFALNFRSAGQPVFTRIFGILAVCFAFVAFLSSLAGLSLSNFWPNTLPFGCNPRVIRSMHIVAVHTTAYAFIGTIFHEFLQDEPLLMWIVSVLASVFFMAIMKFIGRRI</sequence>
<evidence type="ECO:0000256" key="2">
    <source>
        <dbReference type="SAM" id="Phobius"/>
    </source>
</evidence>
<feature type="transmembrane region" description="Helical" evidence="2">
    <location>
        <begin position="634"/>
        <end position="654"/>
    </location>
</feature>
<accession>A0ABR2F6U7</accession>
<evidence type="ECO:0000313" key="4">
    <source>
        <dbReference type="Proteomes" id="UP001472677"/>
    </source>
</evidence>
<feature type="region of interest" description="Disordered" evidence="1">
    <location>
        <begin position="357"/>
        <end position="436"/>
    </location>
</feature>
<feature type="compositionally biased region" description="Polar residues" evidence="1">
    <location>
        <begin position="373"/>
        <end position="389"/>
    </location>
</feature>
<keyword evidence="2" id="KW-0472">Membrane</keyword>
<keyword evidence="2" id="KW-1133">Transmembrane helix</keyword>
<keyword evidence="4" id="KW-1185">Reference proteome</keyword>
<proteinExistence type="predicted"/>